<accession>A0A2M7VJV1</accession>
<dbReference type="Proteomes" id="UP000231469">
    <property type="component" value="Unassembled WGS sequence"/>
</dbReference>
<evidence type="ECO:0000313" key="2">
    <source>
        <dbReference type="EMBL" id="PJA02125.1"/>
    </source>
</evidence>
<feature type="transmembrane region" description="Helical" evidence="1">
    <location>
        <begin position="12"/>
        <end position="35"/>
    </location>
</feature>
<comment type="caution">
    <text evidence="2">The sequence shown here is derived from an EMBL/GenBank/DDBJ whole genome shotgun (WGS) entry which is preliminary data.</text>
</comment>
<protein>
    <submittedName>
        <fullName evidence="2">Uncharacterized protein</fullName>
    </submittedName>
</protein>
<proteinExistence type="predicted"/>
<evidence type="ECO:0000256" key="1">
    <source>
        <dbReference type="SAM" id="Phobius"/>
    </source>
</evidence>
<evidence type="ECO:0000313" key="3">
    <source>
        <dbReference type="Proteomes" id="UP000231469"/>
    </source>
</evidence>
<keyword evidence="1" id="KW-1133">Transmembrane helix</keyword>
<dbReference type="EMBL" id="PFPS01000103">
    <property type="protein sequence ID" value="PJA02125.1"/>
    <property type="molecule type" value="Genomic_DNA"/>
</dbReference>
<gene>
    <name evidence="2" type="ORF">COX73_02435</name>
</gene>
<keyword evidence="1" id="KW-0812">Transmembrane</keyword>
<organism evidence="2 3">
    <name type="scientific">bacterium (Candidatus Gribaldobacteria) CG_4_10_14_0_2_um_filter_36_18</name>
    <dbReference type="NCBI Taxonomy" id="2014264"/>
    <lineage>
        <taxon>Bacteria</taxon>
        <taxon>Candidatus Gribaldobacteria</taxon>
    </lineage>
</organism>
<dbReference type="AlphaFoldDB" id="A0A2M7VJV1"/>
<name>A0A2M7VJV1_9BACT</name>
<reference evidence="3" key="1">
    <citation type="submission" date="2017-09" db="EMBL/GenBank/DDBJ databases">
        <title>Depth-based differentiation of microbial function through sediment-hosted aquifers and enrichment of novel symbionts in the deep terrestrial subsurface.</title>
        <authorList>
            <person name="Probst A.J."/>
            <person name="Ladd B."/>
            <person name="Jarett J.K."/>
            <person name="Geller-Mcgrath D.E."/>
            <person name="Sieber C.M.K."/>
            <person name="Emerson J.B."/>
            <person name="Anantharaman K."/>
            <person name="Thomas B.C."/>
            <person name="Malmstrom R."/>
            <person name="Stieglmeier M."/>
            <person name="Klingl A."/>
            <person name="Woyke T."/>
            <person name="Ryan C.M."/>
            <person name="Banfield J.F."/>
        </authorList>
    </citation>
    <scope>NUCLEOTIDE SEQUENCE [LARGE SCALE GENOMIC DNA]</scope>
</reference>
<sequence length="263" mass="29623">MRFQTKKLNSGLVKIWIIAIIIILAVVIGGEIYLWQKTSTEKEPSMEGEAGPAEESQEFVVDCGHAGPESSEEEVNVMENCIKEKFKECKPAKITFTIDLGPLGGETSYYYEIIGPIDNLCEVKSKFLKNINPDWVGKEMICQYDNSKDFETAAQDAMENMSMSKCRGDLYELMITVPIEAKKGEKFTALALEKPEEGSGYEWKMDYDSDYIQFVGEPKGIKSTTHIMYEFLALKIGKTKIKFSLQSKSGEIIEEAISEVIIK</sequence>
<keyword evidence="1" id="KW-0472">Membrane</keyword>